<name>A0A5K1ISV3_9ACTN</name>
<dbReference type="OrthoDB" id="3182403at2"/>
<organism evidence="2 3">
    <name type="scientific">Collinsella intestinalis</name>
    <dbReference type="NCBI Taxonomy" id="147207"/>
    <lineage>
        <taxon>Bacteria</taxon>
        <taxon>Bacillati</taxon>
        <taxon>Actinomycetota</taxon>
        <taxon>Coriobacteriia</taxon>
        <taxon>Coriobacteriales</taxon>
        <taxon>Coriobacteriaceae</taxon>
        <taxon>Collinsella</taxon>
    </lineage>
</organism>
<gene>
    <name evidence="2" type="ORF">JKKLCJKK_00401</name>
</gene>
<keyword evidence="1" id="KW-1133">Transmembrane helix</keyword>
<accession>A0A5K1ISV3</accession>
<evidence type="ECO:0000313" key="2">
    <source>
        <dbReference type="EMBL" id="VWL91728.1"/>
    </source>
</evidence>
<keyword evidence="1" id="KW-0812">Transmembrane</keyword>
<sequence>MDNLIGTAANYLVTAVLAALVGWLGSQMRRERDERDKRKTHDDAMEMGMRALLRQQLIDYHREYVVSGGPCPVRIKEQATSVYQAYHSLGGNGTGTQLWEEIMRAHVDAPDDI</sequence>
<evidence type="ECO:0000313" key="3">
    <source>
        <dbReference type="Proteomes" id="UP000405524"/>
    </source>
</evidence>
<protein>
    <submittedName>
        <fullName evidence="2">Uncharacterized protein</fullName>
    </submittedName>
</protein>
<evidence type="ECO:0000256" key="1">
    <source>
        <dbReference type="SAM" id="Phobius"/>
    </source>
</evidence>
<dbReference type="AlphaFoldDB" id="A0A5K1ISV3"/>
<dbReference type="GeneID" id="77465389"/>
<feature type="transmembrane region" description="Helical" evidence="1">
    <location>
        <begin position="6"/>
        <end position="25"/>
    </location>
</feature>
<dbReference type="Proteomes" id="UP000405524">
    <property type="component" value="Unassembled WGS sequence"/>
</dbReference>
<dbReference type="EMBL" id="CABWIC010000007">
    <property type="protein sequence ID" value="VWL91728.1"/>
    <property type="molecule type" value="Genomic_DNA"/>
</dbReference>
<proteinExistence type="predicted"/>
<dbReference type="RefSeq" id="WP_152063132.1">
    <property type="nucleotide sequence ID" value="NZ_CABWIC010000007.1"/>
</dbReference>
<reference evidence="2 3" key="1">
    <citation type="submission" date="2019-10" db="EMBL/GenBank/DDBJ databases">
        <authorList>
            <person name="Wolf R A."/>
        </authorList>
    </citation>
    <scope>NUCLEOTIDE SEQUENCE [LARGE SCALE GENOMIC DNA]</scope>
    <source>
        <strain evidence="2">Collinsella_intestinalis_DSM_13632</strain>
    </source>
</reference>
<keyword evidence="1" id="KW-0472">Membrane</keyword>